<keyword evidence="4" id="KW-0175">Coiled coil</keyword>
<dbReference type="InterPro" id="IPR045058">
    <property type="entry name" value="GIMA/IAN/Toc"/>
</dbReference>
<dbReference type="SUPFAM" id="SSF52540">
    <property type="entry name" value="P-loop containing nucleoside triphosphate hydrolases"/>
    <property type="match status" value="1"/>
</dbReference>
<keyword evidence="2" id="KW-0547">Nucleotide-binding</keyword>
<dbReference type="EMBL" id="JAYMGO010000229">
    <property type="protein sequence ID" value="KAL1246483.1"/>
    <property type="molecule type" value="Genomic_DNA"/>
</dbReference>
<evidence type="ECO:0000256" key="5">
    <source>
        <dbReference type="SAM" id="MobiDB-lite"/>
    </source>
</evidence>
<evidence type="ECO:0000256" key="4">
    <source>
        <dbReference type="SAM" id="Coils"/>
    </source>
</evidence>
<evidence type="ECO:0000313" key="7">
    <source>
        <dbReference type="EMBL" id="KAL1246483.1"/>
    </source>
</evidence>
<organism evidence="7 8">
    <name type="scientific">Cirrhinus molitorella</name>
    <name type="common">mud carp</name>
    <dbReference type="NCBI Taxonomy" id="172907"/>
    <lineage>
        <taxon>Eukaryota</taxon>
        <taxon>Metazoa</taxon>
        <taxon>Chordata</taxon>
        <taxon>Craniata</taxon>
        <taxon>Vertebrata</taxon>
        <taxon>Euteleostomi</taxon>
        <taxon>Actinopterygii</taxon>
        <taxon>Neopterygii</taxon>
        <taxon>Teleostei</taxon>
        <taxon>Ostariophysi</taxon>
        <taxon>Cypriniformes</taxon>
        <taxon>Cyprinidae</taxon>
        <taxon>Labeoninae</taxon>
        <taxon>Labeonini</taxon>
        <taxon>Cirrhinus</taxon>
    </lineage>
</organism>
<evidence type="ECO:0000256" key="2">
    <source>
        <dbReference type="ARBA" id="ARBA00022741"/>
    </source>
</evidence>
<dbReference type="InterPro" id="IPR006703">
    <property type="entry name" value="G_AIG1"/>
</dbReference>
<keyword evidence="8" id="KW-1185">Reference proteome</keyword>
<feature type="domain" description="AIG1-type G" evidence="6">
    <location>
        <begin position="32"/>
        <end position="231"/>
    </location>
</feature>
<dbReference type="InterPro" id="IPR027417">
    <property type="entry name" value="P-loop_NTPase"/>
</dbReference>
<reference evidence="7 8" key="1">
    <citation type="submission" date="2023-09" db="EMBL/GenBank/DDBJ databases">
        <authorList>
            <person name="Wang M."/>
        </authorList>
    </citation>
    <scope>NUCLEOTIDE SEQUENCE [LARGE SCALE GENOMIC DNA]</scope>
    <source>
        <strain evidence="7">GT-2023</strain>
        <tissue evidence="7">Liver</tissue>
    </source>
</reference>
<gene>
    <name evidence="7" type="ORF">QQF64_034617</name>
</gene>
<dbReference type="CDD" id="cd01852">
    <property type="entry name" value="AIG1"/>
    <property type="match status" value="1"/>
</dbReference>
<dbReference type="Proteomes" id="UP001558613">
    <property type="component" value="Unassembled WGS sequence"/>
</dbReference>
<evidence type="ECO:0000256" key="3">
    <source>
        <dbReference type="ARBA" id="ARBA00023134"/>
    </source>
</evidence>
<feature type="coiled-coil region" evidence="4">
    <location>
        <begin position="227"/>
        <end position="287"/>
    </location>
</feature>
<comment type="caution">
    <text evidence="7">The sequence shown here is derived from an EMBL/GenBank/DDBJ whole genome shotgun (WGS) entry which is preliminary data.</text>
</comment>
<sequence>MSSLSTTPDQKDSSDVQTRTRSDSFDFKRPNLSLRRMVLVGRTGAGKSSSGNTILGKKVFRAAKSAASVTKECWKETGEVDDRQLVLVDCPGIFDTSLPENEIIKEMSKCINMMAPGPHAIILVIKLGPYTEDEKLSVEKIRAVFGEEADKHTIILFTHGDELSEGIEQTLSEARHDLKHLIELYGGRYHVFDNTKIYDRNQVLKFLDKIDNLLLLNEGKYYTSGVFQHVEEMLKDKEEELRKQYSQMIQELTATFNEEKTKLEDTIKKLTQSGKEKDLKIKELEEEVKQRDRLFKERKRFYKQKYRAVRQEVEETHVNENIPEIGSKLKQLRV</sequence>
<name>A0ABR3L4N4_9TELE</name>
<dbReference type="Pfam" id="PF04548">
    <property type="entry name" value="AIG1"/>
    <property type="match status" value="1"/>
</dbReference>
<evidence type="ECO:0000259" key="6">
    <source>
        <dbReference type="PROSITE" id="PS51720"/>
    </source>
</evidence>
<proteinExistence type="inferred from homology"/>
<evidence type="ECO:0000313" key="8">
    <source>
        <dbReference type="Proteomes" id="UP001558613"/>
    </source>
</evidence>
<dbReference type="Gene3D" id="3.40.50.300">
    <property type="entry name" value="P-loop containing nucleotide triphosphate hydrolases"/>
    <property type="match status" value="1"/>
</dbReference>
<feature type="region of interest" description="Disordered" evidence="5">
    <location>
        <begin position="1"/>
        <end position="23"/>
    </location>
</feature>
<dbReference type="PROSITE" id="PS51720">
    <property type="entry name" value="G_AIG1"/>
    <property type="match status" value="1"/>
</dbReference>
<protein>
    <recommendedName>
        <fullName evidence="6">AIG1-type G domain-containing protein</fullName>
    </recommendedName>
</protein>
<dbReference type="PANTHER" id="PTHR10903:SF180">
    <property type="entry name" value="GTPASE IMAP FAMILY MEMBER 7-LIKE"/>
    <property type="match status" value="1"/>
</dbReference>
<dbReference type="PANTHER" id="PTHR10903">
    <property type="entry name" value="GTPASE, IMAP FAMILY MEMBER-RELATED"/>
    <property type="match status" value="1"/>
</dbReference>
<evidence type="ECO:0000256" key="1">
    <source>
        <dbReference type="ARBA" id="ARBA00008535"/>
    </source>
</evidence>
<feature type="compositionally biased region" description="Basic and acidic residues" evidence="5">
    <location>
        <begin position="9"/>
        <end position="23"/>
    </location>
</feature>
<keyword evidence="3" id="KW-0342">GTP-binding</keyword>
<accession>A0ABR3L4N4</accession>
<comment type="similarity">
    <text evidence="1">Belongs to the TRAFAC class TrmE-Era-EngA-EngB-Septin-like GTPase superfamily. AIG1/Toc34/Toc159-like paraseptin GTPase family. IAN subfamily.</text>
</comment>